<proteinExistence type="predicted"/>
<dbReference type="GeneID" id="85164988"/>
<protein>
    <submittedName>
        <fullName evidence="3">The export of O-antigen and teichoic acid related membrane protein</fullName>
    </submittedName>
</protein>
<sequence length="246" mass="26230">MASEAHAGESDPKASESDGSAARVAPAPNEATEVVGGRIETVGVSKHPAPSIPESSLSLADIERSQSHPVQWVVYIAFVLIAIIAPYWLGRLLAVQQTAWLTGQMSAFEPRGLAFLSWTVTVVAVTGLGVAVVESKSWLWRIVFVVGLAAEQFIAGLSLLKLNFWYSTYVVYGDAAPLANAANLGIIGAGFGVAVYAVLWVGLLILIRKDSPLNVLTRSWASFIMFFVIEVIALLVVMFGGLLTTV</sequence>
<keyword evidence="4" id="KW-1185">Reference proteome</keyword>
<dbReference type="AlphaFoldDB" id="A0A087DJS6"/>
<reference evidence="3 4" key="1">
    <citation type="submission" date="2014-03" db="EMBL/GenBank/DDBJ databases">
        <title>Genomics of Bifidobacteria.</title>
        <authorList>
            <person name="Ventura M."/>
            <person name="Milani C."/>
            <person name="Lugli G.A."/>
        </authorList>
    </citation>
    <scope>NUCLEOTIDE SEQUENCE [LARGE SCALE GENOMIC DNA]</scope>
    <source>
        <strain evidence="3 4">LMG 21589</strain>
    </source>
</reference>
<feature type="transmembrane region" description="Helical" evidence="2">
    <location>
        <begin position="219"/>
        <end position="243"/>
    </location>
</feature>
<keyword evidence="2" id="KW-0472">Membrane</keyword>
<feature type="transmembrane region" description="Helical" evidence="2">
    <location>
        <begin position="113"/>
        <end position="133"/>
    </location>
</feature>
<accession>A0A087DJS6</accession>
<feature type="compositionally biased region" description="Basic and acidic residues" evidence="1">
    <location>
        <begin position="1"/>
        <end position="16"/>
    </location>
</feature>
<gene>
    <name evidence="3" type="ORF">BSCA_1071</name>
</gene>
<organism evidence="3 4">
    <name type="scientific">Bifidobacterium scardovii</name>
    <dbReference type="NCBI Taxonomy" id="158787"/>
    <lineage>
        <taxon>Bacteria</taxon>
        <taxon>Bacillati</taxon>
        <taxon>Actinomycetota</taxon>
        <taxon>Actinomycetes</taxon>
        <taxon>Bifidobacteriales</taxon>
        <taxon>Bifidobacteriaceae</taxon>
        <taxon>Bifidobacterium</taxon>
    </lineage>
</organism>
<dbReference type="STRING" id="158787.BSCA_1071"/>
<dbReference type="Proteomes" id="UP000029033">
    <property type="component" value="Unassembled WGS sequence"/>
</dbReference>
<evidence type="ECO:0000256" key="1">
    <source>
        <dbReference type="SAM" id="MobiDB-lite"/>
    </source>
</evidence>
<keyword evidence="2" id="KW-1133">Transmembrane helix</keyword>
<feature type="transmembrane region" description="Helical" evidence="2">
    <location>
        <begin position="72"/>
        <end position="93"/>
    </location>
</feature>
<feature type="transmembrane region" description="Helical" evidence="2">
    <location>
        <begin position="142"/>
        <end position="166"/>
    </location>
</feature>
<dbReference type="eggNOG" id="ENOG5031VVT">
    <property type="taxonomic scope" value="Bacteria"/>
</dbReference>
<comment type="caution">
    <text evidence="3">The sequence shown here is derived from an EMBL/GenBank/DDBJ whole genome shotgun (WGS) entry which is preliminary data.</text>
</comment>
<feature type="transmembrane region" description="Helical" evidence="2">
    <location>
        <begin position="186"/>
        <end position="207"/>
    </location>
</feature>
<evidence type="ECO:0000313" key="3">
    <source>
        <dbReference type="EMBL" id="KFI95776.1"/>
    </source>
</evidence>
<evidence type="ECO:0000313" key="4">
    <source>
        <dbReference type="Proteomes" id="UP000029033"/>
    </source>
</evidence>
<feature type="region of interest" description="Disordered" evidence="1">
    <location>
        <begin position="1"/>
        <end position="34"/>
    </location>
</feature>
<name>A0A087DJS6_9BIFI</name>
<dbReference type="EMBL" id="JGZO01000001">
    <property type="protein sequence ID" value="KFI95776.1"/>
    <property type="molecule type" value="Genomic_DNA"/>
</dbReference>
<evidence type="ECO:0000256" key="2">
    <source>
        <dbReference type="SAM" id="Phobius"/>
    </source>
</evidence>
<keyword evidence="2" id="KW-0812">Transmembrane</keyword>
<dbReference type="RefSeq" id="WP_033520008.1">
    <property type="nucleotide sequence ID" value="NZ_CAUPKV010000016.1"/>
</dbReference>